<keyword evidence="2" id="KW-1185">Reference proteome</keyword>
<dbReference type="EMBL" id="RCHS01003103">
    <property type="protein sequence ID" value="RMX43877.1"/>
    <property type="molecule type" value="Genomic_DNA"/>
</dbReference>
<dbReference type="PANTHER" id="PTHR11814">
    <property type="entry name" value="SULFATE TRANSPORTER"/>
    <property type="match status" value="1"/>
</dbReference>
<evidence type="ECO:0000313" key="2">
    <source>
        <dbReference type="Proteomes" id="UP000275408"/>
    </source>
</evidence>
<dbReference type="OrthoDB" id="288203at2759"/>
<sequence>MEEYSSICDEKLDIQIGRNVYNERCLTETNGDSSSGELAKRKSPFSKVYHKIASCSCSWNSFLSHIVRLAPIIRWLPKYNVKKDLSADITGGVTVGIMHIPQVLYTLEYGVNGKTLVCRVK</sequence>
<name>A0A3M6TR39_POCDA</name>
<dbReference type="GO" id="GO:0016020">
    <property type="term" value="C:membrane"/>
    <property type="evidence" value="ECO:0007669"/>
    <property type="project" value="InterPro"/>
</dbReference>
<accession>A0A3M6TR39</accession>
<dbReference type="AlphaFoldDB" id="A0A3M6TR39"/>
<dbReference type="STRING" id="46731.A0A3M6TR39"/>
<protein>
    <recommendedName>
        <fullName evidence="3">SLC26A/SulP transporter domain-containing protein</fullName>
    </recommendedName>
</protein>
<evidence type="ECO:0000313" key="1">
    <source>
        <dbReference type="EMBL" id="RMX43877.1"/>
    </source>
</evidence>
<dbReference type="InterPro" id="IPR001902">
    <property type="entry name" value="SLC26A/SulP_fam"/>
</dbReference>
<evidence type="ECO:0008006" key="3">
    <source>
        <dbReference type="Google" id="ProtNLM"/>
    </source>
</evidence>
<proteinExistence type="predicted"/>
<dbReference type="Proteomes" id="UP000275408">
    <property type="component" value="Unassembled WGS sequence"/>
</dbReference>
<reference evidence="1 2" key="1">
    <citation type="journal article" date="2018" name="Sci. Rep.">
        <title>Comparative analysis of the Pocillopora damicornis genome highlights role of immune system in coral evolution.</title>
        <authorList>
            <person name="Cunning R."/>
            <person name="Bay R.A."/>
            <person name="Gillette P."/>
            <person name="Baker A.C."/>
            <person name="Traylor-Knowles N."/>
        </authorList>
    </citation>
    <scope>NUCLEOTIDE SEQUENCE [LARGE SCALE GENOMIC DNA]</scope>
    <source>
        <strain evidence="1">RSMAS</strain>
        <tissue evidence="1">Whole animal</tissue>
    </source>
</reference>
<organism evidence="1 2">
    <name type="scientific">Pocillopora damicornis</name>
    <name type="common">Cauliflower coral</name>
    <name type="synonym">Millepora damicornis</name>
    <dbReference type="NCBI Taxonomy" id="46731"/>
    <lineage>
        <taxon>Eukaryota</taxon>
        <taxon>Metazoa</taxon>
        <taxon>Cnidaria</taxon>
        <taxon>Anthozoa</taxon>
        <taxon>Hexacorallia</taxon>
        <taxon>Scleractinia</taxon>
        <taxon>Astrocoeniina</taxon>
        <taxon>Pocilloporidae</taxon>
        <taxon>Pocillopora</taxon>
    </lineage>
</organism>
<gene>
    <name evidence="1" type="ORF">pdam_00021065</name>
</gene>
<comment type="caution">
    <text evidence="1">The sequence shown here is derived from an EMBL/GenBank/DDBJ whole genome shotgun (WGS) entry which is preliminary data.</text>
</comment>
<dbReference type="GO" id="GO:0055085">
    <property type="term" value="P:transmembrane transport"/>
    <property type="evidence" value="ECO:0007669"/>
    <property type="project" value="InterPro"/>
</dbReference>